<reference evidence="4" key="1">
    <citation type="journal article" date="2021" name="PeerJ">
        <title>Extensive microbial diversity within the chicken gut microbiome revealed by metagenomics and culture.</title>
        <authorList>
            <person name="Gilroy R."/>
            <person name="Ravi A."/>
            <person name="Getino M."/>
            <person name="Pursley I."/>
            <person name="Horton D.L."/>
            <person name="Alikhan N.F."/>
            <person name="Baker D."/>
            <person name="Gharbi K."/>
            <person name="Hall N."/>
            <person name="Watson M."/>
            <person name="Adriaenssens E.M."/>
            <person name="Foster-Nyarko E."/>
            <person name="Jarju S."/>
            <person name="Secka A."/>
            <person name="Antonio M."/>
            <person name="Oren A."/>
            <person name="Chaudhuri R.R."/>
            <person name="La Ragione R."/>
            <person name="Hildebrand F."/>
            <person name="Pallen M.J."/>
        </authorList>
    </citation>
    <scope>NUCLEOTIDE SEQUENCE</scope>
    <source>
        <strain evidence="4">ChiHjej13B12-14962</strain>
    </source>
</reference>
<dbReference type="RefSeq" id="WP_303908947.1">
    <property type="nucleotide sequence ID" value="NZ_DYXC01000167.1"/>
</dbReference>
<evidence type="ECO:0000259" key="3">
    <source>
        <dbReference type="Pfam" id="PF17853"/>
    </source>
</evidence>
<sequence>MKNSWSAKIPRPVSAEAKAAVRAHLGELKTAVLHQLNTSLPWYRDLPASQRASLGEIAQQGLTTFADWFEHSENTVKTSVSGVLHSVFGNAPTELSRTVSLQQAVQLLRTVLQVVETQLPAIVAEPDKAAARYAVVFYSREIAFALAEVYARAAETRGSWDARLEALLLDSILAGDRADEIRSRAAATGWKANRGITVMVGQPDQLEEPQLVAKLREIATRADLEILIGVLSDRLVIVLGDVNDVEADTRTIQRGFGEGPIVYGRIVDSLVDAPSSAQEALEGFSAAPAWPAAPRPVAASELLPERALNGDTVARAALTSQVYRPLSRAGHSLLETVDVYTTTGGSLEATARQLFIHANTVRYRLKRVAELTGWDPTSPRDAYVLQVALMTGRLDTVLNQPQQ</sequence>
<dbReference type="EMBL" id="DYXC01000167">
    <property type="protein sequence ID" value="HJF15929.1"/>
    <property type="molecule type" value="Genomic_DNA"/>
</dbReference>
<dbReference type="InterPro" id="IPR025736">
    <property type="entry name" value="PucR_C-HTH_dom"/>
</dbReference>
<evidence type="ECO:0000259" key="2">
    <source>
        <dbReference type="Pfam" id="PF13556"/>
    </source>
</evidence>
<evidence type="ECO:0000256" key="1">
    <source>
        <dbReference type="ARBA" id="ARBA00006754"/>
    </source>
</evidence>
<gene>
    <name evidence="4" type="ORF">K8V32_14260</name>
</gene>
<comment type="caution">
    <text evidence="4">The sequence shown here is derived from an EMBL/GenBank/DDBJ whole genome shotgun (WGS) entry which is preliminary data.</text>
</comment>
<dbReference type="InterPro" id="IPR042070">
    <property type="entry name" value="PucR_C-HTH_sf"/>
</dbReference>
<dbReference type="InterPro" id="IPR051448">
    <property type="entry name" value="CdaR-like_regulators"/>
</dbReference>
<feature type="domain" description="PucR C-terminal helix-turn-helix" evidence="2">
    <location>
        <begin position="333"/>
        <end position="389"/>
    </location>
</feature>
<protein>
    <submittedName>
        <fullName evidence="4">Helix-turn-helix domain-containing protein</fullName>
    </submittedName>
</protein>
<accession>A0A921FQL0</accession>
<name>A0A921FQL0_9MICC</name>
<proteinExistence type="inferred from homology"/>
<dbReference type="Proteomes" id="UP000703315">
    <property type="component" value="Unassembled WGS sequence"/>
</dbReference>
<organism evidence="4 5">
    <name type="scientific">Enteractinococcus helveticum</name>
    <dbReference type="NCBI Taxonomy" id="1837282"/>
    <lineage>
        <taxon>Bacteria</taxon>
        <taxon>Bacillati</taxon>
        <taxon>Actinomycetota</taxon>
        <taxon>Actinomycetes</taxon>
        <taxon>Micrococcales</taxon>
        <taxon>Micrococcaceae</taxon>
    </lineage>
</organism>
<reference evidence="4" key="2">
    <citation type="submission" date="2021-09" db="EMBL/GenBank/DDBJ databases">
        <authorList>
            <person name="Gilroy R."/>
        </authorList>
    </citation>
    <scope>NUCLEOTIDE SEQUENCE</scope>
    <source>
        <strain evidence="4">ChiHjej13B12-14962</strain>
    </source>
</reference>
<dbReference type="PANTHER" id="PTHR33744:SF7">
    <property type="entry name" value="PUCR FAMILY TRANSCRIPTIONAL REGULATOR"/>
    <property type="match status" value="1"/>
</dbReference>
<evidence type="ECO:0000313" key="4">
    <source>
        <dbReference type="EMBL" id="HJF15929.1"/>
    </source>
</evidence>
<comment type="similarity">
    <text evidence="1">Belongs to the CdaR family.</text>
</comment>
<dbReference type="AlphaFoldDB" id="A0A921FQL0"/>
<dbReference type="PANTHER" id="PTHR33744">
    <property type="entry name" value="CARBOHYDRATE DIACID REGULATOR"/>
    <property type="match status" value="1"/>
</dbReference>
<dbReference type="Pfam" id="PF17853">
    <property type="entry name" value="GGDEF_2"/>
    <property type="match status" value="1"/>
</dbReference>
<evidence type="ECO:0000313" key="5">
    <source>
        <dbReference type="Proteomes" id="UP000703315"/>
    </source>
</evidence>
<feature type="domain" description="CdaR GGDEF-like" evidence="3">
    <location>
        <begin position="175"/>
        <end position="282"/>
    </location>
</feature>
<dbReference type="Gene3D" id="1.10.10.2840">
    <property type="entry name" value="PucR C-terminal helix-turn-helix domain"/>
    <property type="match status" value="1"/>
</dbReference>
<dbReference type="InterPro" id="IPR041522">
    <property type="entry name" value="CdaR_GGDEF"/>
</dbReference>
<dbReference type="Pfam" id="PF13556">
    <property type="entry name" value="HTH_30"/>
    <property type="match status" value="1"/>
</dbReference>